<feature type="non-terminal residue" evidence="1">
    <location>
        <position position="1"/>
    </location>
</feature>
<protein>
    <submittedName>
        <fullName evidence="1">Uncharacterized protein</fullName>
    </submittedName>
</protein>
<dbReference type="Proteomes" id="UP001283361">
    <property type="component" value="Unassembled WGS sequence"/>
</dbReference>
<keyword evidence="2" id="KW-1185">Reference proteome</keyword>
<evidence type="ECO:0000313" key="2">
    <source>
        <dbReference type="Proteomes" id="UP001283361"/>
    </source>
</evidence>
<organism evidence="1 2">
    <name type="scientific">Elysia crispata</name>
    <name type="common">lettuce slug</name>
    <dbReference type="NCBI Taxonomy" id="231223"/>
    <lineage>
        <taxon>Eukaryota</taxon>
        <taxon>Metazoa</taxon>
        <taxon>Spiralia</taxon>
        <taxon>Lophotrochozoa</taxon>
        <taxon>Mollusca</taxon>
        <taxon>Gastropoda</taxon>
        <taxon>Heterobranchia</taxon>
        <taxon>Euthyneura</taxon>
        <taxon>Panpulmonata</taxon>
        <taxon>Sacoglossa</taxon>
        <taxon>Placobranchoidea</taxon>
        <taxon>Plakobranchidae</taxon>
        <taxon>Elysia</taxon>
    </lineage>
</organism>
<comment type="caution">
    <text evidence="1">The sequence shown here is derived from an EMBL/GenBank/DDBJ whole genome shotgun (WGS) entry which is preliminary data.</text>
</comment>
<gene>
    <name evidence="1" type="ORF">RRG08_046381</name>
</gene>
<name>A0AAE1E5Z3_9GAST</name>
<accession>A0AAE1E5Z3</accession>
<sequence>IGIDSGLPLSRMLCLIDDLWVSSSTTAQLIVEEGGEVEEVGE</sequence>
<dbReference type="EMBL" id="JAWDGP010001043">
    <property type="protein sequence ID" value="KAK3795511.1"/>
    <property type="molecule type" value="Genomic_DNA"/>
</dbReference>
<evidence type="ECO:0000313" key="1">
    <source>
        <dbReference type="EMBL" id="KAK3795511.1"/>
    </source>
</evidence>
<proteinExistence type="predicted"/>
<dbReference type="AlphaFoldDB" id="A0AAE1E5Z3"/>
<reference evidence="1" key="1">
    <citation type="journal article" date="2023" name="G3 (Bethesda)">
        <title>A reference genome for the long-term kleptoplast-retaining sea slug Elysia crispata morphotype clarki.</title>
        <authorList>
            <person name="Eastman K.E."/>
            <person name="Pendleton A.L."/>
            <person name="Shaikh M.A."/>
            <person name="Suttiyut T."/>
            <person name="Ogas R."/>
            <person name="Tomko P."/>
            <person name="Gavelis G."/>
            <person name="Widhalm J.R."/>
            <person name="Wisecaver J.H."/>
        </authorList>
    </citation>
    <scope>NUCLEOTIDE SEQUENCE</scope>
    <source>
        <strain evidence="1">ECLA1</strain>
    </source>
</reference>